<gene>
    <name evidence="1" type="ORF">GCM10010218_41100</name>
</gene>
<dbReference type="Pfam" id="PF04978">
    <property type="entry name" value="MST"/>
    <property type="match status" value="1"/>
</dbReference>
<evidence type="ECO:0000313" key="2">
    <source>
        <dbReference type="Proteomes" id="UP000638313"/>
    </source>
</evidence>
<sequence>MTQHSSVNDDRTDLLRALQEQRETFLITLRGITDAQAAHRSTASELTLGGLVRHLTSGERVWAHILTTGDGSTPEGMWDMDQYRMPEGAAVADLVAAYRAAAKATDEAVMALPSLETTARLPEAPWAPDEVHHWSGHRILLHLLRETAQHAGHADILRESLDGANTTAQLGTPGD</sequence>
<evidence type="ECO:0000313" key="1">
    <source>
        <dbReference type="EMBL" id="GHF55379.1"/>
    </source>
</evidence>
<reference evidence="1" key="1">
    <citation type="journal article" date="2014" name="Int. J. Syst. Evol. Microbiol.">
        <title>Complete genome sequence of Corynebacterium casei LMG S-19264T (=DSM 44701T), isolated from a smear-ripened cheese.</title>
        <authorList>
            <consortium name="US DOE Joint Genome Institute (JGI-PGF)"/>
            <person name="Walter F."/>
            <person name="Albersmeier A."/>
            <person name="Kalinowski J."/>
            <person name="Ruckert C."/>
        </authorList>
    </citation>
    <scope>NUCLEOTIDE SEQUENCE</scope>
    <source>
        <strain evidence="1">JCM 4059</strain>
    </source>
</reference>
<organism evidence="1 2">
    <name type="scientific">Streptomyces mashuensis</name>
    <dbReference type="NCBI Taxonomy" id="33904"/>
    <lineage>
        <taxon>Bacteria</taxon>
        <taxon>Bacillati</taxon>
        <taxon>Actinomycetota</taxon>
        <taxon>Actinomycetes</taxon>
        <taxon>Kitasatosporales</taxon>
        <taxon>Streptomycetaceae</taxon>
        <taxon>Streptomyces</taxon>
    </lineage>
</organism>
<protein>
    <recommendedName>
        <fullName evidence="3">DinB family protein</fullName>
    </recommendedName>
</protein>
<proteinExistence type="predicted"/>
<accession>A0A919B4Y1</accession>
<name>A0A919B4Y1_9ACTN</name>
<comment type="caution">
    <text evidence="1">The sequence shown here is derived from an EMBL/GenBank/DDBJ whole genome shotgun (WGS) entry which is preliminary data.</text>
</comment>
<dbReference type="InterPro" id="IPR034660">
    <property type="entry name" value="DinB/YfiT-like"/>
</dbReference>
<dbReference type="SUPFAM" id="SSF109854">
    <property type="entry name" value="DinB/YfiT-like putative metalloenzymes"/>
    <property type="match status" value="1"/>
</dbReference>
<reference evidence="1" key="2">
    <citation type="submission" date="2020-09" db="EMBL/GenBank/DDBJ databases">
        <authorList>
            <person name="Sun Q."/>
            <person name="Ohkuma M."/>
        </authorList>
    </citation>
    <scope>NUCLEOTIDE SEQUENCE</scope>
    <source>
        <strain evidence="1">JCM 4059</strain>
    </source>
</reference>
<dbReference type="Proteomes" id="UP000638313">
    <property type="component" value="Unassembled WGS sequence"/>
</dbReference>
<dbReference type="RefSeq" id="WP_190131114.1">
    <property type="nucleotide sequence ID" value="NZ_BNBD01000008.1"/>
</dbReference>
<keyword evidence="2" id="KW-1185">Reference proteome</keyword>
<evidence type="ECO:0008006" key="3">
    <source>
        <dbReference type="Google" id="ProtNLM"/>
    </source>
</evidence>
<dbReference type="EMBL" id="BNBD01000008">
    <property type="protein sequence ID" value="GHF55379.1"/>
    <property type="molecule type" value="Genomic_DNA"/>
</dbReference>
<dbReference type="Gene3D" id="1.20.120.450">
    <property type="entry name" value="dinb family like domain"/>
    <property type="match status" value="1"/>
</dbReference>
<dbReference type="AlphaFoldDB" id="A0A919B4Y1"/>
<dbReference type="InterPro" id="IPR007061">
    <property type="entry name" value="MST-like"/>
</dbReference>